<dbReference type="PANTHER" id="PTHR21354">
    <property type="entry name" value="ZINC FINGER PROTEIN 511"/>
    <property type="match status" value="1"/>
</dbReference>
<reference evidence="3 4" key="1">
    <citation type="journal article" date="2009" name="Nat. Biotechnol.">
        <title>Genome sequence of the recombinant protein production host Pichia pastoris.</title>
        <authorList>
            <person name="De Schutter K."/>
            <person name="Lin Y.C."/>
            <person name="Tiels P."/>
            <person name="Van Hecke A."/>
            <person name="Glinka S."/>
            <person name="Weber-Lehmann J."/>
            <person name="Rouze P."/>
            <person name="Van de Peer Y."/>
            <person name="Callewaert N."/>
        </authorList>
    </citation>
    <scope>NUCLEOTIDE SEQUENCE [LARGE SCALE GENOMIC DNA]</scope>
    <source>
        <strain evidence="4">GS115 / ATCC 20864</strain>
    </source>
</reference>
<protein>
    <recommendedName>
        <fullName evidence="2">C2H2-type domain-containing protein</fullName>
    </recommendedName>
</protein>
<dbReference type="AlphaFoldDB" id="C4QZH0"/>
<name>C4QZH0_KOMPG</name>
<feature type="domain" description="C2H2-type" evidence="2">
    <location>
        <begin position="26"/>
        <end position="52"/>
    </location>
</feature>
<evidence type="ECO:0000259" key="2">
    <source>
        <dbReference type="PROSITE" id="PS50157"/>
    </source>
</evidence>
<dbReference type="InterPro" id="IPR039258">
    <property type="entry name" value="ZNF511"/>
</dbReference>
<dbReference type="PANTHER" id="PTHR21354:SF0">
    <property type="entry name" value="ZINC FINGER PROTEIN 511"/>
    <property type="match status" value="1"/>
</dbReference>
<accession>C4QZH0</accession>
<dbReference type="PROSITE" id="PS00028">
    <property type="entry name" value="ZINC_FINGER_C2H2_1"/>
    <property type="match status" value="2"/>
</dbReference>
<dbReference type="SMART" id="SM00355">
    <property type="entry name" value="ZnF_C2H2"/>
    <property type="match status" value="3"/>
</dbReference>
<dbReference type="HOGENOM" id="CLU_092647_3_2_1"/>
<dbReference type="Proteomes" id="UP000000314">
    <property type="component" value="Chromosome 2"/>
</dbReference>
<keyword evidence="4" id="KW-1185">Reference proteome</keyword>
<dbReference type="KEGG" id="ppa:PAS_chr2-1_0044"/>
<keyword evidence="1" id="KW-0479">Metal-binding</keyword>
<dbReference type="InParanoid" id="C4QZH0"/>
<dbReference type="STRING" id="644223.C4QZH0"/>
<proteinExistence type="predicted"/>
<feature type="domain" description="C2H2-type" evidence="2">
    <location>
        <begin position="53"/>
        <end position="75"/>
    </location>
</feature>
<dbReference type="InterPro" id="IPR013087">
    <property type="entry name" value="Znf_C2H2_type"/>
</dbReference>
<dbReference type="eggNOG" id="KOG4173">
    <property type="taxonomic scope" value="Eukaryota"/>
</dbReference>
<evidence type="ECO:0000313" key="4">
    <source>
        <dbReference type="Proteomes" id="UP000000314"/>
    </source>
</evidence>
<sequence>MKRTLDDFSDASNEQKSTRISNQALFRCTLGACKADFTDHSSLNHHILQYHTFICQSCKKNFPNERFLYLHIQEHHNPFNSIKEERGEKIYQCFLETCDKICSSPQTRRLHMIDKHQYPKEFLYSVIKNGMSKGQTSLLKSR</sequence>
<keyword evidence="1" id="KW-0862">Zinc</keyword>
<organism evidence="3 4">
    <name type="scientific">Komagataella phaffii (strain GS115 / ATCC 20864)</name>
    <name type="common">Yeast</name>
    <name type="synonym">Pichia pastoris</name>
    <dbReference type="NCBI Taxonomy" id="644223"/>
    <lineage>
        <taxon>Eukaryota</taxon>
        <taxon>Fungi</taxon>
        <taxon>Dikarya</taxon>
        <taxon>Ascomycota</taxon>
        <taxon>Saccharomycotina</taxon>
        <taxon>Pichiomycetes</taxon>
        <taxon>Pichiales</taxon>
        <taxon>Pichiaceae</taxon>
        <taxon>Komagataella</taxon>
    </lineage>
</organism>
<dbReference type="PROSITE" id="PS50157">
    <property type="entry name" value="ZINC_FINGER_C2H2_2"/>
    <property type="match status" value="2"/>
</dbReference>
<gene>
    <name evidence="3" type="ordered locus">PAS_chr2-1_0044</name>
</gene>
<keyword evidence="1" id="KW-0863">Zinc-finger</keyword>
<dbReference type="OMA" id="YNFNIIY"/>
<dbReference type="RefSeq" id="XP_002490924.1">
    <property type="nucleotide sequence ID" value="XM_002490879.1"/>
</dbReference>
<dbReference type="Gene3D" id="3.30.160.60">
    <property type="entry name" value="Classic Zinc Finger"/>
    <property type="match status" value="1"/>
</dbReference>
<dbReference type="EMBL" id="FN392320">
    <property type="protein sequence ID" value="CAY68644.1"/>
    <property type="molecule type" value="Genomic_DNA"/>
</dbReference>
<dbReference type="GeneID" id="8198163"/>
<dbReference type="OrthoDB" id="18440at2759"/>
<evidence type="ECO:0000256" key="1">
    <source>
        <dbReference type="PROSITE-ProRule" id="PRU00042"/>
    </source>
</evidence>
<dbReference type="GO" id="GO:0008270">
    <property type="term" value="F:zinc ion binding"/>
    <property type="evidence" value="ECO:0007669"/>
    <property type="project" value="UniProtKB-KW"/>
</dbReference>
<evidence type="ECO:0000313" key="3">
    <source>
        <dbReference type="EMBL" id="CAY68644.1"/>
    </source>
</evidence>